<keyword evidence="4" id="KW-1185">Reference proteome</keyword>
<name>A0A179IM09_HYDSH</name>
<evidence type="ECO:0000313" key="4">
    <source>
        <dbReference type="Proteomes" id="UP000243024"/>
    </source>
</evidence>
<evidence type="ECO:0000256" key="2">
    <source>
        <dbReference type="SAM" id="SignalP"/>
    </source>
</evidence>
<dbReference type="AlphaFoldDB" id="A0A179IM09"/>
<protein>
    <recommendedName>
        <fullName evidence="5">Lipoprotein</fullName>
    </recommendedName>
</protein>
<feature type="signal peptide" evidence="2">
    <location>
        <begin position="1"/>
        <end position="24"/>
    </location>
</feature>
<dbReference type="EMBL" id="JXBB01000045">
    <property type="protein sequence ID" value="OAR03716.1"/>
    <property type="molecule type" value="Genomic_DNA"/>
</dbReference>
<reference evidence="3 4" key="1">
    <citation type="submission" date="2015-09" db="EMBL/GenBank/DDBJ databases">
        <title>Draft genome sequence of Hydrogenibacillus schlegelii DSM 2000.</title>
        <authorList>
            <person name="Hemp J."/>
        </authorList>
    </citation>
    <scope>NUCLEOTIDE SEQUENCE [LARGE SCALE GENOMIC DNA]</scope>
    <source>
        <strain evidence="3 4">MA 48</strain>
    </source>
</reference>
<evidence type="ECO:0008006" key="5">
    <source>
        <dbReference type="Google" id="ProtNLM"/>
    </source>
</evidence>
<feature type="region of interest" description="Disordered" evidence="1">
    <location>
        <begin position="28"/>
        <end position="48"/>
    </location>
</feature>
<comment type="caution">
    <text evidence="3">The sequence shown here is derived from an EMBL/GenBank/DDBJ whole genome shotgun (WGS) entry which is preliminary data.</text>
</comment>
<evidence type="ECO:0000313" key="3">
    <source>
        <dbReference type="EMBL" id="OAR03716.1"/>
    </source>
</evidence>
<proteinExistence type="predicted"/>
<sequence>MTMKMRMRFMLAHFIFAVMLGVSASGKATGVPRPQSVDPKADVENPAPVFPDNAPLASSGIIPKEKIIETIKGPPEGQVSAELTTWRAYERAEKTGTSHFVGPDRQVWVLKAKMPEFNDFRLGLIRDAEVTFVFDAETGQLLNQKIVGFPDKLPMIARPDR</sequence>
<evidence type="ECO:0000256" key="1">
    <source>
        <dbReference type="SAM" id="MobiDB-lite"/>
    </source>
</evidence>
<gene>
    <name evidence="3" type="ORF">SA87_00585</name>
</gene>
<accession>A0A179IM09</accession>
<organism evidence="3 4">
    <name type="scientific">Hydrogenibacillus schlegelii</name>
    <name type="common">Bacillus schlegelii</name>
    <dbReference type="NCBI Taxonomy" id="1484"/>
    <lineage>
        <taxon>Bacteria</taxon>
        <taxon>Bacillati</taxon>
        <taxon>Bacillota</taxon>
        <taxon>Bacilli</taxon>
        <taxon>Bacillales</taxon>
        <taxon>Bacillales Family X. Incertae Sedis</taxon>
        <taxon>Hydrogenibacillus</taxon>
    </lineage>
</organism>
<dbReference type="Proteomes" id="UP000243024">
    <property type="component" value="Unassembled WGS sequence"/>
</dbReference>
<feature type="chain" id="PRO_5008104555" description="Lipoprotein" evidence="2">
    <location>
        <begin position="25"/>
        <end position="161"/>
    </location>
</feature>
<keyword evidence="2" id="KW-0732">Signal</keyword>